<feature type="transmembrane region" description="Helical" evidence="8">
    <location>
        <begin position="28"/>
        <end position="47"/>
    </location>
</feature>
<dbReference type="RefSeq" id="WP_059743642.1">
    <property type="nucleotide sequence ID" value="NZ_LRDC01000001.1"/>
</dbReference>
<evidence type="ECO:0000256" key="5">
    <source>
        <dbReference type="ARBA" id="ARBA00022692"/>
    </source>
</evidence>
<evidence type="ECO:0000313" key="9">
    <source>
        <dbReference type="EMBL" id="KVX03152.1"/>
    </source>
</evidence>
<dbReference type="GO" id="GO:0003333">
    <property type="term" value="P:amino acid transmembrane transport"/>
    <property type="evidence" value="ECO:0007669"/>
    <property type="project" value="InterPro"/>
</dbReference>
<feature type="transmembrane region" description="Helical" evidence="8">
    <location>
        <begin position="107"/>
        <end position="128"/>
    </location>
</feature>
<dbReference type="EMBL" id="LRDC01000001">
    <property type="protein sequence ID" value="KVX03152.1"/>
    <property type="molecule type" value="Genomic_DNA"/>
</dbReference>
<protein>
    <submittedName>
        <fullName evidence="9">HAAAP family serine/threonine permease</fullName>
    </submittedName>
</protein>
<evidence type="ECO:0000256" key="3">
    <source>
        <dbReference type="ARBA" id="ARBA00022475"/>
    </source>
</evidence>
<evidence type="ECO:0000256" key="6">
    <source>
        <dbReference type="ARBA" id="ARBA00022989"/>
    </source>
</evidence>
<feature type="transmembrane region" description="Helical" evidence="8">
    <location>
        <begin position="197"/>
        <end position="215"/>
    </location>
</feature>
<evidence type="ECO:0000256" key="4">
    <source>
        <dbReference type="ARBA" id="ARBA00022519"/>
    </source>
</evidence>
<proteinExistence type="predicted"/>
<reference evidence="9" key="1">
    <citation type="submission" date="2016-01" db="EMBL/GenBank/DDBJ databases">
        <title>Draft genome of the antarctic isolate Shewanella frigidimarina Ag06-30.</title>
        <authorList>
            <person name="Parmeciano Di Noto G."/>
            <person name="Vazquez S."/>
            <person name="Mac Cormack W."/>
            <person name="Iriarte A."/>
            <person name="Quiroga C."/>
        </authorList>
    </citation>
    <scope>NUCLEOTIDE SEQUENCE [LARGE SCALE GENOMIC DNA]</scope>
    <source>
        <strain evidence="9">Ag06-30</strain>
    </source>
</reference>
<feature type="transmembrane region" description="Helical" evidence="8">
    <location>
        <begin position="167"/>
        <end position="185"/>
    </location>
</feature>
<feature type="transmembrane region" description="Helical" evidence="8">
    <location>
        <begin position="322"/>
        <end position="343"/>
    </location>
</feature>
<keyword evidence="3" id="KW-1003">Cell membrane</keyword>
<dbReference type="PANTHER" id="PTHR35334:SF2">
    <property type="entry name" value="SERINE TRANSPORTER SDAC"/>
    <property type="match status" value="1"/>
</dbReference>
<keyword evidence="7 8" id="KW-0472">Membrane</keyword>
<sequence length="453" mass="49043">MQNEAISVQEVPESIVVSATGWSRQDTTWMLSLFGTAVGAGILFLPINAGMGGFWPLVLMALMIGPMTYLAHRGLSRFLCSSAIPGSDITQVVEEHFGTGAGKAITWLYFLAIYPIVLIYGVGITNTVDSFIINQLGMFTEVPRMLLDGTPALTEAGVQIVDKISGIPRWLLSGALILSMMSVMVAGEKFMLSVTRLLVYPLVAILAFMSLYLIPDWKMDALMVVPSTTEFLGTVWLTVPVLVFAFNHSPAISQFSVSLKKDHGANASRKADVILRNTAIMLVGFVMLFVFSCVLSLTPAQLMEAKADNLPILSYLANVHESGFVSYFAPVIAFVAIISSFFGHYMGATEGLKGIVSKQLAGSDKPETSKKLDKFILGFMFITIWAVAIMNPSILGMIEALGGPVIAAILYLMPMYAIYKVPALKAYRGRVSNIFVVITGLLSMTAILFGLLS</sequence>
<dbReference type="GO" id="GO:0005886">
    <property type="term" value="C:plasma membrane"/>
    <property type="evidence" value="ECO:0007669"/>
    <property type="project" value="UniProtKB-SubCell"/>
</dbReference>
<dbReference type="AlphaFoldDB" id="A0A106C2Q1"/>
<feature type="transmembrane region" description="Helical" evidence="8">
    <location>
        <begin position="375"/>
        <end position="395"/>
    </location>
</feature>
<gene>
    <name evidence="9" type="ORF">AWJ07_00810</name>
</gene>
<keyword evidence="5 8" id="KW-0812">Transmembrane</keyword>
<comment type="caution">
    <text evidence="9">The sequence shown here is derived from an EMBL/GenBank/DDBJ whole genome shotgun (WGS) entry which is preliminary data.</text>
</comment>
<name>A0A106C2Q1_SHEFR</name>
<feature type="transmembrane region" description="Helical" evidence="8">
    <location>
        <begin position="53"/>
        <end position="71"/>
    </location>
</feature>
<dbReference type="InterPro" id="IPR018227">
    <property type="entry name" value="Amino_acid_transport_2"/>
</dbReference>
<evidence type="ECO:0000256" key="7">
    <source>
        <dbReference type="ARBA" id="ARBA00023136"/>
    </source>
</evidence>
<feature type="transmembrane region" description="Helical" evidence="8">
    <location>
        <begin position="431"/>
        <end position="452"/>
    </location>
</feature>
<comment type="subcellular location">
    <subcellularLocation>
        <location evidence="1">Cell inner membrane</location>
        <topology evidence="1">Multi-pass membrane protein</topology>
    </subcellularLocation>
</comment>
<organism evidence="9">
    <name type="scientific">Shewanella frigidimarina</name>
    <dbReference type="NCBI Taxonomy" id="56812"/>
    <lineage>
        <taxon>Bacteria</taxon>
        <taxon>Pseudomonadati</taxon>
        <taxon>Pseudomonadota</taxon>
        <taxon>Gammaproteobacteria</taxon>
        <taxon>Alteromonadales</taxon>
        <taxon>Shewanellaceae</taxon>
        <taxon>Shewanella</taxon>
    </lineage>
</organism>
<dbReference type="PANTHER" id="PTHR35334">
    <property type="entry name" value="SERINE TRANSPORTER"/>
    <property type="match status" value="1"/>
</dbReference>
<evidence type="ECO:0000256" key="1">
    <source>
        <dbReference type="ARBA" id="ARBA00004429"/>
    </source>
</evidence>
<evidence type="ECO:0000256" key="2">
    <source>
        <dbReference type="ARBA" id="ARBA00022448"/>
    </source>
</evidence>
<accession>A0A106C2Q1</accession>
<dbReference type="Proteomes" id="UP000055702">
    <property type="component" value="Unassembled WGS sequence"/>
</dbReference>
<keyword evidence="4" id="KW-0997">Cell inner membrane</keyword>
<keyword evidence="2" id="KW-0813">Transport</keyword>
<feature type="transmembrane region" description="Helical" evidence="8">
    <location>
        <begin position="278"/>
        <end position="302"/>
    </location>
</feature>
<feature type="transmembrane region" description="Helical" evidence="8">
    <location>
        <begin position="401"/>
        <end position="419"/>
    </location>
</feature>
<feature type="transmembrane region" description="Helical" evidence="8">
    <location>
        <begin position="235"/>
        <end position="257"/>
    </location>
</feature>
<evidence type="ECO:0000256" key="8">
    <source>
        <dbReference type="SAM" id="Phobius"/>
    </source>
</evidence>
<keyword evidence="6 8" id="KW-1133">Transmembrane helix</keyword>